<dbReference type="PANTHER" id="PTHR22600:SF21">
    <property type="entry name" value="BETA-HEXOSAMINIDASE A"/>
    <property type="match status" value="1"/>
</dbReference>
<feature type="domain" description="Glycoside hydrolase family 20 catalytic" evidence="11">
    <location>
        <begin position="173"/>
        <end position="499"/>
    </location>
</feature>
<dbReference type="SUPFAM" id="SSF51445">
    <property type="entry name" value="(Trans)glycosidases"/>
    <property type="match status" value="1"/>
</dbReference>
<keyword evidence="14" id="KW-1185">Reference proteome</keyword>
<evidence type="ECO:0000256" key="9">
    <source>
        <dbReference type="PIRSR" id="PIRSR001093-2"/>
    </source>
</evidence>
<name>A0A210PY93_MIZYE</name>
<evidence type="ECO:0000256" key="2">
    <source>
        <dbReference type="ARBA" id="ARBA00006285"/>
    </source>
</evidence>
<evidence type="ECO:0000256" key="7">
    <source>
        <dbReference type="PIRNR" id="PIRNR001093"/>
    </source>
</evidence>
<evidence type="ECO:0000259" key="11">
    <source>
        <dbReference type="Pfam" id="PF00728"/>
    </source>
</evidence>
<gene>
    <name evidence="13" type="ORF">KP79_PYT17347</name>
</gene>
<dbReference type="EC" id="3.2.1.52" evidence="7"/>
<evidence type="ECO:0000256" key="1">
    <source>
        <dbReference type="ARBA" id="ARBA00001231"/>
    </source>
</evidence>
<dbReference type="GO" id="GO:0004563">
    <property type="term" value="F:beta-N-acetylhexosaminidase activity"/>
    <property type="evidence" value="ECO:0007669"/>
    <property type="project" value="UniProtKB-EC"/>
</dbReference>
<keyword evidence="6 7" id="KW-0326">Glycosidase</keyword>
<dbReference type="InterPro" id="IPR029019">
    <property type="entry name" value="HEX_eukaryotic_N"/>
</dbReference>
<dbReference type="GO" id="GO:0005764">
    <property type="term" value="C:lysosome"/>
    <property type="evidence" value="ECO:0007669"/>
    <property type="project" value="TreeGrafter"/>
</dbReference>
<keyword evidence="4 7" id="KW-0378">Hydrolase</keyword>
<evidence type="ECO:0000256" key="10">
    <source>
        <dbReference type="SAM" id="Phobius"/>
    </source>
</evidence>
<comment type="catalytic activity">
    <reaction evidence="1 7">
        <text>Hydrolysis of terminal non-reducing N-acetyl-D-hexosamine residues in N-acetyl-beta-D-hexosaminides.</text>
        <dbReference type="EC" id="3.2.1.52"/>
    </reaction>
</comment>
<dbReference type="GO" id="GO:0030203">
    <property type="term" value="P:glycosaminoglycan metabolic process"/>
    <property type="evidence" value="ECO:0007669"/>
    <property type="project" value="TreeGrafter"/>
</dbReference>
<keyword evidence="3" id="KW-0732">Signal</keyword>
<dbReference type="AlphaFoldDB" id="A0A210PY93"/>
<dbReference type="CDD" id="cd06562">
    <property type="entry name" value="GH20_HexA_HexB-like"/>
    <property type="match status" value="1"/>
</dbReference>
<keyword evidence="5" id="KW-0325">Glycoprotein</keyword>
<dbReference type="InterPro" id="IPR017853">
    <property type="entry name" value="GH"/>
</dbReference>
<dbReference type="PRINTS" id="PR00738">
    <property type="entry name" value="GLHYDRLASE20"/>
</dbReference>
<dbReference type="FunFam" id="3.20.20.80:FF:000063">
    <property type="entry name" value="Beta-hexosaminidase"/>
    <property type="match status" value="1"/>
</dbReference>
<feature type="disulfide bond" evidence="9">
    <location>
        <begin position="517"/>
        <end position="534"/>
    </location>
</feature>
<keyword evidence="10" id="KW-1133">Transmembrane helix</keyword>
<protein>
    <recommendedName>
        <fullName evidence="7">Beta-hexosaminidase</fullName>
        <ecNumber evidence="7">3.2.1.52</ecNumber>
    </recommendedName>
</protein>
<dbReference type="EMBL" id="NEDP02005386">
    <property type="protein sequence ID" value="OWF41456.1"/>
    <property type="molecule type" value="Genomic_DNA"/>
</dbReference>
<dbReference type="Gene3D" id="3.30.379.10">
    <property type="entry name" value="Chitobiase/beta-hexosaminidase domain 2-like"/>
    <property type="match status" value="1"/>
</dbReference>
<feature type="active site" description="Proton donor" evidence="8">
    <location>
        <position position="335"/>
    </location>
</feature>
<keyword evidence="10" id="KW-0812">Transmembrane</keyword>
<dbReference type="SUPFAM" id="SSF55545">
    <property type="entry name" value="beta-N-acetylhexosaminidase-like domain"/>
    <property type="match status" value="1"/>
</dbReference>
<dbReference type="STRING" id="6573.A0A210PY93"/>
<feature type="disulfide bond" evidence="9">
    <location>
        <begin position="282"/>
        <end position="340"/>
    </location>
</feature>
<evidence type="ECO:0000256" key="4">
    <source>
        <dbReference type="ARBA" id="ARBA00022801"/>
    </source>
</evidence>
<organism evidence="13 14">
    <name type="scientific">Mizuhopecten yessoensis</name>
    <name type="common">Japanese scallop</name>
    <name type="synonym">Patinopecten yessoensis</name>
    <dbReference type="NCBI Taxonomy" id="6573"/>
    <lineage>
        <taxon>Eukaryota</taxon>
        <taxon>Metazoa</taxon>
        <taxon>Spiralia</taxon>
        <taxon>Lophotrochozoa</taxon>
        <taxon>Mollusca</taxon>
        <taxon>Bivalvia</taxon>
        <taxon>Autobranchia</taxon>
        <taxon>Pteriomorphia</taxon>
        <taxon>Pectinida</taxon>
        <taxon>Pectinoidea</taxon>
        <taxon>Pectinidae</taxon>
        <taxon>Mizuhopecten</taxon>
    </lineage>
</organism>
<dbReference type="InterPro" id="IPR029018">
    <property type="entry name" value="Hex-like_dom2"/>
</dbReference>
<dbReference type="InterPro" id="IPR025705">
    <property type="entry name" value="Beta_hexosaminidase_sua/sub"/>
</dbReference>
<dbReference type="GO" id="GO:0006689">
    <property type="term" value="P:ganglioside catabolic process"/>
    <property type="evidence" value="ECO:0007669"/>
    <property type="project" value="TreeGrafter"/>
</dbReference>
<feature type="domain" description="Beta-hexosaminidase eukaryotic type N-terminal" evidence="12">
    <location>
        <begin position="93"/>
        <end position="151"/>
    </location>
</feature>
<keyword evidence="10" id="KW-0472">Membrane</keyword>
<dbReference type="OrthoDB" id="428480at2759"/>
<dbReference type="Proteomes" id="UP000242188">
    <property type="component" value="Unassembled WGS sequence"/>
</dbReference>
<evidence type="ECO:0000256" key="5">
    <source>
        <dbReference type="ARBA" id="ARBA00023180"/>
    </source>
</evidence>
<dbReference type="Pfam" id="PF14845">
    <property type="entry name" value="Glycohydro_20b2"/>
    <property type="match status" value="1"/>
</dbReference>
<evidence type="ECO:0000313" key="13">
    <source>
        <dbReference type="EMBL" id="OWF41456.1"/>
    </source>
</evidence>
<reference evidence="13 14" key="1">
    <citation type="journal article" date="2017" name="Nat. Ecol. Evol.">
        <title>Scallop genome provides insights into evolution of bilaterian karyotype and development.</title>
        <authorList>
            <person name="Wang S."/>
            <person name="Zhang J."/>
            <person name="Jiao W."/>
            <person name="Li J."/>
            <person name="Xun X."/>
            <person name="Sun Y."/>
            <person name="Guo X."/>
            <person name="Huan P."/>
            <person name="Dong B."/>
            <person name="Zhang L."/>
            <person name="Hu X."/>
            <person name="Sun X."/>
            <person name="Wang J."/>
            <person name="Zhao C."/>
            <person name="Wang Y."/>
            <person name="Wang D."/>
            <person name="Huang X."/>
            <person name="Wang R."/>
            <person name="Lv J."/>
            <person name="Li Y."/>
            <person name="Zhang Z."/>
            <person name="Liu B."/>
            <person name="Lu W."/>
            <person name="Hui Y."/>
            <person name="Liang J."/>
            <person name="Zhou Z."/>
            <person name="Hou R."/>
            <person name="Li X."/>
            <person name="Liu Y."/>
            <person name="Li H."/>
            <person name="Ning X."/>
            <person name="Lin Y."/>
            <person name="Zhao L."/>
            <person name="Xing Q."/>
            <person name="Dou J."/>
            <person name="Li Y."/>
            <person name="Mao J."/>
            <person name="Guo H."/>
            <person name="Dou H."/>
            <person name="Li T."/>
            <person name="Mu C."/>
            <person name="Jiang W."/>
            <person name="Fu Q."/>
            <person name="Fu X."/>
            <person name="Miao Y."/>
            <person name="Liu J."/>
            <person name="Yu Q."/>
            <person name="Li R."/>
            <person name="Liao H."/>
            <person name="Li X."/>
            <person name="Kong Y."/>
            <person name="Jiang Z."/>
            <person name="Chourrout D."/>
            <person name="Li R."/>
            <person name="Bao Z."/>
        </authorList>
    </citation>
    <scope>NUCLEOTIDE SEQUENCE [LARGE SCALE GENOMIC DNA]</scope>
    <source>
        <strain evidence="13 14">PY_sf001</strain>
    </source>
</reference>
<dbReference type="GO" id="GO:0005975">
    <property type="term" value="P:carbohydrate metabolic process"/>
    <property type="evidence" value="ECO:0007669"/>
    <property type="project" value="InterPro"/>
</dbReference>
<dbReference type="Gene3D" id="3.20.20.80">
    <property type="entry name" value="Glycosidases"/>
    <property type="match status" value="1"/>
</dbReference>
<accession>A0A210PY93</accession>
<evidence type="ECO:0000256" key="8">
    <source>
        <dbReference type="PIRSR" id="PIRSR001093-1"/>
    </source>
</evidence>
<evidence type="ECO:0000256" key="3">
    <source>
        <dbReference type="ARBA" id="ARBA00022729"/>
    </source>
</evidence>
<dbReference type="PANTHER" id="PTHR22600">
    <property type="entry name" value="BETA-HEXOSAMINIDASE"/>
    <property type="match status" value="1"/>
</dbReference>
<feature type="transmembrane region" description="Helical" evidence="10">
    <location>
        <begin position="6"/>
        <end position="29"/>
    </location>
</feature>
<keyword evidence="9" id="KW-1015">Disulfide bond</keyword>
<sequence>MDIHQILRVVNVIVFCVCFVNGYITYIAIRLPLQGEMSAPGSPWPHPKELNSTTQTLSLDMADFEIGSNVIGCDVIEKGIARHKAMLGFGHKDDTLHAVEDLQIHVENTSCQAYPYLGMDESYTLEADQHATLRANSIWGVLRGLETFSQLVYTTATGQARINKTSIVDEPRFAHRGIMLDTARHFIPLPVLLKNLDAMSYNKFNVFHWHIVDDQSFPYQSIRFPGLSHKGAYSPVHVYSQTDIKTVVEYARLRGIRVIVEFDTPGHTQSWGKFDRDLLTPCWHNGHKGEAEYNRHGEYELMNPMLNSTFTFLEELFSEVTSVFPDDYVHLGMDEAYHYCWASNPDVRAFLTNVLGLNASDFSGLEQYYIRRVLDIVSKTHKKTIIWEDPIEKGLKADKDVLVEVWRNEQNWTNNMEEVIQRGYSAILSSCWYLNYISYGQDWRQYYSCDPHHFNGTTQEKARVVGGEACVWSEYIDATNLLSRLWPRASAVAERLWSPGHINNTDDASFRLDQQRCRMVRRGIPAEPILNGFCGDYDLGMETEAVQPSNICTNTATTVPKSNIVLTVIGVSVLLQTVRILRVD</sequence>
<evidence type="ECO:0000313" key="14">
    <source>
        <dbReference type="Proteomes" id="UP000242188"/>
    </source>
</evidence>
<evidence type="ECO:0000256" key="6">
    <source>
        <dbReference type="ARBA" id="ARBA00023295"/>
    </source>
</evidence>
<dbReference type="Pfam" id="PF00728">
    <property type="entry name" value="Glyco_hydro_20"/>
    <property type="match status" value="1"/>
</dbReference>
<evidence type="ECO:0000259" key="12">
    <source>
        <dbReference type="Pfam" id="PF14845"/>
    </source>
</evidence>
<dbReference type="PIRSF" id="PIRSF001093">
    <property type="entry name" value="B-hxosamndse_ab_euk"/>
    <property type="match status" value="1"/>
</dbReference>
<comment type="caution">
    <text evidence="13">The sequence shown here is derived from an EMBL/GenBank/DDBJ whole genome shotgun (WGS) entry which is preliminary data.</text>
</comment>
<dbReference type="GO" id="GO:0016020">
    <property type="term" value="C:membrane"/>
    <property type="evidence" value="ECO:0007669"/>
    <property type="project" value="TreeGrafter"/>
</dbReference>
<dbReference type="InterPro" id="IPR015883">
    <property type="entry name" value="Glyco_hydro_20_cat"/>
</dbReference>
<feature type="disulfide bond" evidence="9">
    <location>
        <begin position="73"/>
        <end position="111"/>
    </location>
</feature>
<proteinExistence type="inferred from homology"/>
<comment type="similarity">
    <text evidence="2 7">Belongs to the glycosyl hydrolase 20 family.</text>
</comment>